<dbReference type="PROSITE" id="PS50050">
    <property type="entry name" value="TNFR_NGFR_2"/>
    <property type="match status" value="2"/>
</dbReference>
<dbReference type="PANTHER" id="PTHR46330:SF17">
    <property type="entry name" value="TUMOR NECROSIS FACTOR RECEPTOR SUPERFAMILY, MEMBER 10B"/>
    <property type="match status" value="1"/>
</dbReference>
<dbReference type="GO" id="GO:0005886">
    <property type="term" value="C:plasma membrane"/>
    <property type="evidence" value="ECO:0007669"/>
    <property type="project" value="TreeGrafter"/>
</dbReference>
<dbReference type="PROSITE" id="PS50017">
    <property type="entry name" value="DEATH_DOMAIN"/>
    <property type="match status" value="1"/>
</dbReference>
<comment type="caution">
    <text evidence="13">The sequence shown here is derived from an EMBL/GenBank/DDBJ whole genome shotgun (WGS) entry which is preliminary data.</text>
</comment>
<dbReference type="InterPro" id="IPR052491">
    <property type="entry name" value="TNFRSF10"/>
</dbReference>
<evidence type="ECO:0000259" key="12">
    <source>
        <dbReference type="PROSITE" id="PS50050"/>
    </source>
</evidence>
<evidence type="ECO:0000256" key="5">
    <source>
        <dbReference type="ARBA" id="ARBA00023136"/>
    </source>
</evidence>
<evidence type="ECO:0000256" key="4">
    <source>
        <dbReference type="ARBA" id="ARBA00022737"/>
    </source>
</evidence>
<evidence type="ECO:0000259" key="11">
    <source>
        <dbReference type="PROSITE" id="PS50017"/>
    </source>
</evidence>
<feature type="non-terminal residue" evidence="13">
    <location>
        <position position="306"/>
    </location>
</feature>
<comment type="subcellular location">
    <subcellularLocation>
        <location evidence="1">Membrane</location>
    </subcellularLocation>
</comment>
<keyword evidence="5 10" id="KW-0472">Membrane</keyword>
<sequence>EQNGSGRCVPCEDGEYMEYPNAFRQCRDCGKCREDQVEQSPCQPVRNTVCACRNGTFCPPDHPCEMCQKCQPRCPEGQVVLKPCTPDSDLQCGPATDTGPVSLFLSALDLWPIILVIVAVILAVILFCVWQHHCRSPGGCRGPPEHPPWPEALHRRVNTGTEDNAANARLQGQQHHAATETVVRLAFSFQVMPQSRSERPKRRLVPAPGNDPIQVLRRCFYTFARKIPKEDWKKFGRSLDLEENDIVLEWTDDAFYQMLYKWLSREGSKSSVNTLLETLDRLHLGGVAEDISSTLVRNGLFQYETS</sequence>
<dbReference type="InterPro" id="IPR034029">
    <property type="entry name" value="TNFRSF10A/B_death"/>
</dbReference>
<feature type="transmembrane region" description="Helical" evidence="10">
    <location>
        <begin position="110"/>
        <end position="130"/>
    </location>
</feature>
<dbReference type="GO" id="GO:0043065">
    <property type="term" value="P:positive regulation of apoptotic process"/>
    <property type="evidence" value="ECO:0007669"/>
    <property type="project" value="TreeGrafter"/>
</dbReference>
<evidence type="ECO:0000256" key="9">
    <source>
        <dbReference type="PROSITE-ProRule" id="PRU00206"/>
    </source>
</evidence>
<evidence type="ECO:0000313" key="13">
    <source>
        <dbReference type="EMBL" id="NXB27651.1"/>
    </source>
</evidence>
<keyword evidence="6 9" id="KW-1015">Disulfide bond</keyword>
<dbReference type="Gene3D" id="2.10.50.10">
    <property type="entry name" value="Tumor Necrosis Factor Receptor, subunit A, domain 2"/>
    <property type="match status" value="2"/>
</dbReference>
<keyword evidence="8" id="KW-0325">Glycoprotein</keyword>
<name>A0A7K8CKG9_9CORV</name>
<keyword evidence="10" id="KW-0812">Transmembrane</keyword>
<dbReference type="Proteomes" id="UP000540150">
    <property type="component" value="Unassembled WGS sequence"/>
</dbReference>
<feature type="domain" description="TNFR-Cys" evidence="12">
    <location>
        <begin position="10"/>
        <end position="50"/>
    </location>
</feature>
<evidence type="ECO:0000313" key="14">
    <source>
        <dbReference type="Proteomes" id="UP000540150"/>
    </source>
</evidence>
<comment type="caution">
    <text evidence="9">Lacks conserved residue(s) required for the propagation of feature annotation.</text>
</comment>
<feature type="disulfide bond" evidence="9">
    <location>
        <begin position="32"/>
        <end position="50"/>
    </location>
</feature>
<dbReference type="Gene3D" id="1.10.533.10">
    <property type="entry name" value="Death Domain, Fas"/>
    <property type="match status" value="1"/>
</dbReference>
<keyword evidence="2" id="KW-0053">Apoptosis</keyword>
<dbReference type="GO" id="GO:0009986">
    <property type="term" value="C:cell surface"/>
    <property type="evidence" value="ECO:0007669"/>
    <property type="project" value="TreeGrafter"/>
</dbReference>
<feature type="repeat" description="TNFR-Cys" evidence="9">
    <location>
        <begin position="51"/>
        <end position="92"/>
    </location>
</feature>
<feature type="non-terminal residue" evidence="13">
    <location>
        <position position="1"/>
    </location>
</feature>
<keyword evidence="4" id="KW-0677">Repeat</keyword>
<evidence type="ECO:0000256" key="6">
    <source>
        <dbReference type="ARBA" id="ARBA00023157"/>
    </source>
</evidence>
<dbReference type="InterPro" id="IPR011029">
    <property type="entry name" value="DEATH-like_dom_sf"/>
</dbReference>
<dbReference type="InterPro" id="IPR001368">
    <property type="entry name" value="TNFR/NGFR_Cys_rich_reg"/>
</dbReference>
<evidence type="ECO:0000256" key="1">
    <source>
        <dbReference type="ARBA" id="ARBA00004370"/>
    </source>
</evidence>
<dbReference type="SUPFAM" id="SSF57586">
    <property type="entry name" value="TNF receptor-like"/>
    <property type="match status" value="1"/>
</dbReference>
<organism evidence="13 14">
    <name type="scientific">Eulacestoma nigropectus</name>
    <name type="common">wattled ploughbill</name>
    <dbReference type="NCBI Taxonomy" id="461239"/>
    <lineage>
        <taxon>Eukaryota</taxon>
        <taxon>Metazoa</taxon>
        <taxon>Chordata</taxon>
        <taxon>Craniata</taxon>
        <taxon>Vertebrata</taxon>
        <taxon>Euteleostomi</taxon>
        <taxon>Archelosauria</taxon>
        <taxon>Archosauria</taxon>
        <taxon>Dinosauria</taxon>
        <taxon>Saurischia</taxon>
        <taxon>Theropoda</taxon>
        <taxon>Coelurosauria</taxon>
        <taxon>Aves</taxon>
        <taxon>Neognathae</taxon>
        <taxon>Neoaves</taxon>
        <taxon>Telluraves</taxon>
        <taxon>Australaves</taxon>
        <taxon>Passeriformes</taxon>
        <taxon>Corvoidea</taxon>
        <taxon>Pachycephalidae</taxon>
        <taxon>Eulacestoma</taxon>
    </lineage>
</organism>
<feature type="domain" description="Death" evidence="11">
    <location>
        <begin position="230"/>
        <end position="295"/>
    </location>
</feature>
<evidence type="ECO:0000256" key="2">
    <source>
        <dbReference type="ARBA" id="ARBA00022703"/>
    </source>
</evidence>
<reference evidence="13 14" key="1">
    <citation type="submission" date="2019-09" db="EMBL/GenBank/DDBJ databases">
        <title>Bird 10,000 Genomes (B10K) Project - Family phase.</title>
        <authorList>
            <person name="Zhang G."/>
        </authorList>
    </citation>
    <scope>NUCLEOTIDE SEQUENCE [LARGE SCALE GENOMIC DNA]</scope>
    <source>
        <strain evidence="13">B10K-DU-029-39</strain>
        <tissue evidence="13">Heart or muscle</tissue>
    </source>
</reference>
<evidence type="ECO:0000256" key="3">
    <source>
        <dbReference type="ARBA" id="ARBA00022729"/>
    </source>
</evidence>
<feature type="disulfide bond" evidence="9">
    <location>
        <begin position="11"/>
        <end position="26"/>
    </location>
</feature>
<dbReference type="SUPFAM" id="SSF47986">
    <property type="entry name" value="DEATH domain"/>
    <property type="match status" value="1"/>
</dbReference>
<dbReference type="EMBL" id="VZTE01000187">
    <property type="protein sequence ID" value="NXB27651.1"/>
    <property type="molecule type" value="Genomic_DNA"/>
</dbReference>
<dbReference type="OrthoDB" id="9417953at2759"/>
<accession>A0A7K8CKG9</accession>
<dbReference type="SMART" id="SM00208">
    <property type="entry name" value="TNFR"/>
    <property type="match status" value="2"/>
</dbReference>
<evidence type="ECO:0000256" key="7">
    <source>
        <dbReference type="ARBA" id="ARBA00023170"/>
    </source>
</evidence>
<dbReference type="GO" id="GO:0036462">
    <property type="term" value="P:TRAIL-activated apoptotic signaling pathway"/>
    <property type="evidence" value="ECO:0007669"/>
    <property type="project" value="TreeGrafter"/>
</dbReference>
<dbReference type="SMART" id="SM00005">
    <property type="entry name" value="DEATH"/>
    <property type="match status" value="1"/>
</dbReference>
<feature type="domain" description="TNFR-Cys" evidence="12">
    <location>
        <begin position="51"/>
        <end position="92"/>
    </location>
</feature>
<dbReference type="InterPro" id="IPR034024">
    <property type="entry name" value="TNFRSF10_N"/>
</dbReference>
<dbReference type="CDD" id="cd08315">
    <property type="entry name" value="Death_TRAILR_DR4_DR5"/>
    <property type="match status" value="1"/>
</dbReference>
<keyword evidence="7" id="KW-0675">Receptor</keyword>
<dbReference type="Pfam" id="PF00020">
    <property type="entry name" value="TNFR_c6"/>
    <property type="match status" value="2"/>
</dbReference>
<dbReference type="PROSITE" id="PS00652">
    <property type="entry name" value="TNFR_NGFR_1"/>
    <property type="match status" value="1"/>
</dbReference>
<dbReference type="PANTHER" id="PTHR46330">
    <property type="entry name" value="TUMOR NECROSIS FACTOR RECEPTOR SUPERFAMILY MEMBER 10B"/>
    <property type="match status" value="1"/>
</dbReference>
<proteinExistence type="predicted"/>
<dbReference type="CDD" id="cd10580">
    <property type="entry name" value="TNFRSF10"/>
    <property type="match status" value="1"/>
</dbReference>
<keyword evidence="14" id="KW-1185">Reference proteome</keyword>
<dbReference type="AlphaFoldDB" id="A0A7K8CKG9"/>
<keyword evidence="10" id="KW-1133">Transmembrane helix</keyword>
<feature type="repeat" description="TNFR-Cys" evidence="9">
    <location>
        <begin position="10"/>
        <end position="50"/>
    </location>
</feature>
<feature type="disulfide bond" evidence="9">
    <location>
        <begin position="52"/>
        <end position="67"/>
    </location>
</feature>
<feature type="disulfide bond" evidence="9">
    <location>
        <begin position="29"/>
        <end position="42"/>
    </location>
</feature>
<protein>
    <submittedName>
        <fullName evidence="13">TR10B factor</fullName>
    </submittedName>
</protein>
<gene>
    <name evidence="13" type="ORF">EULNIG_R04650</name>
</gene>
<feature type="disulfide bond" evidence="9">
    <location>
        <begin position="74"/>
        <end position="92"/>
    </location>
</feature>
<evidence type="ECO:0000256" key="8">
    <source>
        <dbReference type="ARBA" id="ARBA00023180"/>
    </source>
</evidence>
<dbReference type="Pfam" id="PF00531">
    <property type="entry name" value="Death"/>
    <property type="match status" value="1"/>
</dbReference>
<dbReference type="InterPro" id="IPR000488">
    <property type="entry name" value="Death_dom"/>
</dbReference>
<keyword evidence="3" id="KW-0732">Signal</keyword>
<evidence type="ECO:0000256" key="10">
    <source>
        <dbReference type="SAM" id="Phobius"/>
    </source>
</evidence>